<reference evidence="1" key="1">
    <citation type="submission" date="2022-01" db="EMBL/GenBank/DDBJ databases">
        <title>Nocardioidaceae gen. sp. A5X3R13.</title>
        <authorList>
            <person name="Lopez Marin M.A."/>
            <person name="Uhlik O."/>
        </authorList>
    </citation>
    <scope>NUCLEOTIDE SEQUENCE</scope>
    <source>
        <strain evidence="1">A5X3R13</strain>
    </source>
</reference>
<dbReference type="Proteomes" id="UP001164390">
    <property type="component" value="Chromosome"/>
</dbReference>
<keyword evidence="2" id="KW-1185">Reference proteome</keyword>
<proteinExistence type="predicted"/>
<dbReference type="RefSeq" id="WP_271633695.1">
    <property type="nucleotide sequence ID" value="NZ_CP094970.1"/>
</dbReference>
<dbReference type="KEGG" id="sgrg:L0C25_20790"/>
<sequence length="266" mass="29569">MRPSDETIHRLRDLLQRAAHEPHTITLLTDEELVAIEHIEAATPHPTPWVADTRGVSRELAGRFGVRSLLARGLLRETNPVPGADRVLDVPPEVRVVLDTRRIGLGYVRAVRPQNGTGSSKIVVVQPELGAFEEDISVQGFHLFSACNYDDAATRLARWCVPVDGPRTGGMMEIATHEWPQFLYVELPDAKVTDLNVEVLLPDHRGERDPEQWLIAYSDRIALLACPSSASTLAVRPLTTNRLRELIDDRIASARRYAQVSSPRGS</sequence>
<organism evidence="1 2">
    <name type="scientific">Solicola gregarius</name>
    <dbReference type="NCBI Taxonomy" id="2908642"/>
    <lineage>
        <taxon>Bacteria</taxon>
        <taxon>Bacillati</taxon>
        <taxon>Actinomycetota</taxon>
        <taxon>Actinomycetes</taxon>
        <taxon>Propionibacteriales</taxon>
        <taxon>Nocardioidaceae</taxon>
        <taxon>Solicola</taxon>
    </lineage>
</organism>
<evidence type="ECO:0000313" key="2">
    <source>
        <dbReference type="Proteomes" id="UP001164390"/>
    </source>
</evidence>
<dbReference type="EMBL" id="CP094970">
    <property type="protein sequence ID" value="UYM04932.1"/>
    <property type="molecule type" value="Genomic_DNA"/>
</dbReference>
<evidence type="ECO:0000313" key="1">
    <source>
        <dbReference type="EMBL" id="UYM04932.1"/>
    </source>
</evidence>
<protein>
    <submittedName>
        <fullName evidence="1">Uncharacterized protein</fullName>
    </submittedName>
</protein>
<dbReference type="AlphaFoldDB" id="A0AA46YK05"/>
<accession>A0AA46YK05</accession>
<name>A0AA46YK05_9ACTN</name>
<gene>
    <name evidence="1" type="ORF">L0C25_20790</name>
</gene>